<proteinExistence type="predicted"/>
<evidence type="ECO:0000313" key="2">
    <source>
        <dbReference type="Proteomes" id="UP000236732"/>
    </source>
</evidence>
<keyword evidence="2" id="KW-1185">Reference proteome</keyword>
<evidence type="ECO:0000313" key="1">
    <source>
        <dbReference type="EMBL" id="SEG96093.1"/>
    </source>
</evidence>
<dbReference type="Proteomes" id="UP000236732">
    <property type="component" value="Unassembled WGS sequence"/>
</dbReference>
<name>A0A1H6EFP7_9ACTN</name>
<organism evidence="1 2">
    <name type="scientific">Nonomuraea solani</name>
    <dbReference type="NCBI Taxonomy" id="1144553"/>
    <lineage>
        <taxon>Bacteria</taxon>
        <taxon>Bacillati</taxon>
        <taxon>Actinomycetota</taxon>
        <taxon>Actinomycetes</taxon>
        <taxon>Streptosporangiales</taxon>
        <taxon>Streptosporangiaceae</taxon>
        <taxon>Nonomuraea</taxon>
    </lineage>
</organism>
<accession>A0A1H6EFP7</accession>
<reference evidence="1 2" key="1">
    <citation type="submission" date="2016-10" db="EMBL/GenBank/DDBJ databases">
        <authorList>
            <person name="de Groot N.N."/>
        </authorList>
    </citation>
    <scope>NUCLEOTIDE SEQUENCE [LARGE SCALE GENOMIC DNA]</scope>
    <source>
        <strain evidence="1 2">CGMCC 4.7037</strain>
    </source>
</reference>
<protein>
    <submittedName>
        <fullName evidence="1">Uncharacterized protein</fullName>
    </submittedName>
</protein>
<dbReference type="AlphaFoldDB" id="A0A1H6EFP7"/>
<gene>
    <name evidence="1" type="ORF">SAMN05444920_109277</name>
</gene>
<sequence>MVKNRQSAIPELAFAPPVGTPAGMEVMTLSRLRARISRHRLAFPQRPAFHQLITVTRALSPTWQGTSGAGGAAFGRGGHLKRARSSMYRRVPAEKNHTITAAEKARTWVMSSLPTIPVLENEQ</sequence>
<dbReference type="EMBL" id="FNVT01000009">
    <property type="protein sequence ID" value="SEG96093.1"/>
    <property type="molecule type" value="Genomic_DNA"/>
</dbReference>